<dbReference type="AlphaFoldDB" id="A0A2C9WIQ4"/>
<evidence type="ECO:0000313" key="1">
    <source>
        <dbReference type="EMBL" id="OAY59053.1"/>
    </source>
</evidence>
<organism evidence="1">
    <name type="scientific">Manihot esculenta</name>
    <name type="common">Cassava</name>
    <name type="synonym">Jatropha manihot</name>
    <dbReference type="NCBI Taxonomy" id="3983"/>
    <lineage>
        <taxon>Eukaryota</taxon>
        <taxon>Viridiplantae</taxon>
        <taxon>Streptophyta</taxon>
        <taxon>Embryophyta</taxon>
        <taxon>Tracheophyta</taxon>
        <taxon>Spermatophyta</taxon>
        <taxon>Magnoliopsida</taxon>
        <taxon>eudicotyledons</taxon>
        <taxon>Gunneridae</taxon>
        <taxon>Pentapetalae</taxon>
        <taxon>rosids</taxon>
        <taxon>fabids</taxon>
        <taxon>Malpighiales</taxon>
        <taxon>Euphorbiaceae</taxon>
        <taxon>Crotonoideae</taxon>
        <taxon>Manihoteae</taxon>
        <taxon>Manihot</taxon>
    </lineage>
</organism>
<proteinExistence type="predicted"/>
<protein>
    <submittedName>
        <fullName evidence="1">Uncharacterized protein</fullName>
    </submittedName>
</protein>
<name>A0A2C9WIQ4_MANES</name>
<accession>A0A2C9WIQ4</accession>
<gene>
    <name evidence="1" type="ORF">MANES_01G000200</name>
</gene>
<dbReference type="EMBL" id="CM004387">
    <property type="protein sequence ID" value="OAY59053.1"/>
    <property type="molecule type" value="Genomic_DNA"/>
</dbReference>
<reference evidence="1" key="1">
    <citation type="submission" date="2016-02" db="EMBL/GenBank/DDBJ databases">
        <title>WGS assembly of Manihot esculenta.</title>
        <authorList>
            <person name="Bredeson J.V."/>
            <person name="Prochnik S.E."/>
            <person name="Lyons J.B."/>
            <person name="Schmutz J."/>
            <person name="Grimwood J."/>
            <person name="Vrebalov J."/>
            <person name="Bart R.S."/>
            <person name="Amuge T."/>
            <person name="Ferguson M.E."/>
            <person name="Green R."/>
            <person name="Putnam N."/>
            <person name="Stites J."/>
            <person name="Rounsley S."/>
            <person name="Rokhsar D.S."/>
        </authorList>
    </citation>
    <scope>NUCLEOTIDE SEQUENCE [LARGE SCALE GENOMIC DNA]</scope>
    <source>
        <tissue evidence="1">Leaf</tissue>
    </source>
</reference>
<sequence length="122" mass="13864">MGEDKYYNSSNILLGRPFLSMTRAKINVYDGMLSMKFDGEAPKLEVKELPGHFKYAYLGEHETLPVIISSKLTPKEEERLIEVLKEYKSAIGWTITDIKGLSPSTCLHCILLEEDSKPTREP</sequence>